<dbReference type="Proteomes" id="UP001596302">
    <property type="component" value="Unassembled WGS sequence"/>
</dbReference>
<proteinExistence type="predicted"/>
<comment type="caution">
    <text evidence="2">The sequence shown here is derived from an EMBL/GenBank/DDBJ whole genome shotgun (WGS) entry which is preliminary data.</text>
</comment>
<organism evidence="2 3">
    <name type="scientific">Pseudonocardia hispaniensis</name>
    <dbReference type="NCBI Taxonomy" id="904933"/>
    <lineage>
        <taxon>Bacteria</taxon>
        <taxon>Bacillati</taxon>
        <taxon>Actinomycetota</taxon>
        <taxon>Actinomycetes</taxon>
        <taxon>Pseudonocardiales</taxon>
        <taxon>Pseudonocardiaceae</taxon>
        <taxon>Pseudonocardia</taxon>
    </lineage>
</organism>
<feature type="domain" description="Fibronectin type-III" evidence="1">
    <location>
        <begin position="412"/>
        <end position="512"/>
    </location>
</feature>
<name>A0ABW1J979_9PSEU</name>
<dbReference type="InterPro" id="IPR003961">
    <property type="entry name" value="FN3_dom"/>
</dbReference>
<evidence type="ECO:0000313" key="3">
    <source>
        <dbReference type="Proteomes" id="UP001596302"/>
    </source>
</evidence>
<dbReference type="RefSeq" id="WP_379588030.1">
    <property type="nucleotide sequence ID" value="NZ_JBHSQW010000044.1"/>
</dbReference>
<dbReference type="EMBL" id="JBHSQW010000044">
    <property type="protein sequence ID" value="MFC5997104.1"/>
    <property type="molecule type" value="Genomic_DNA"/>
</dbReference>
<protein>
    <recommendedName>
        <fullName evidence="1">Fibronectin type-III domain-containing protein</fullName>
    </recommendedName>
</protein>
<reference evidence="3" key="1">
    <citation type="journal article" date="2019" name="Int. J. Syst. Evol. Microbiol.">
        <title>The Global Catalogue of Microorganisms (GCM) 10K type strain sequencing project: providing services to taxonomists for standard genome sequencing and annotation.</title>
        <authorList>
            <consortium name="The Broad Institute Genomics Platform"/>
            <consortium name="The Broad Institute Genome Sequencing Center for Infectious Disease"/>
            <person name="Wu L."/>
            <person name="Ma J."/>
        </authorList>
    </citation>
    <scope>NUCLEOTIDE SEQUENCE [LARGE SCALE GENOMIC DNA]</scope>
    <source>
        <strain evidence="3">CCM 8391</strain>
    </source>
</reference>
<keyword evidence="3" id="KW-1185">Reference proteome</keyword>
<evidence type="ECO:0000313" key="2">
    <source>
        <dbReference type="EMBL" id="MFC5997104.1"/>
    </source>
</evidence>
<dbReference type="PROSITE" id="PS50853">
    <property type="entry name" value="FN3"/>
    <property type="match status" value="1"/>
</dbReference>
<evidence type="ECO:0000259" key="1">
    <source>
        <dbReference type="PROSITE" id="PS50853"/>
    </source>
</evidence>
<sequence length="1037" mass="109956">MSSELRIDFWALDDDDTYLCPLPHVVAWKISLIAGQPGGIELEYPRDGLHFDVLAERVTRLRDMPIAIRYDGTAATDLRGYLMASDGDEVAESGIVTFTGHFLTQRLEEFQLPPGGGENAAQIFPDATAGRIMRDCLQLAQSLGYLTDVTWAFTDTHDSRGVAWTNQTSAEIPPGRDLLQVAQQLREWGMAEAELTSTLELRLYVPDTVGTDHTLVDPPVVLRAGRDVTDATRRRDVREAATDLLIAGADGVYVQVHDPTARARRGRQIGRYISQGNLTTQGAALAYGNLQLQRATVGVEELSAGIVVDPTRALPLRDLWPSDWVYTDTGRQLTRNRIMQLTVAQQAGEDHPSAGVVLGDLITAWTEYLQRQIDGLVGGQLVTGTSTPDPETDDGLAPAVPQGLGVDSQAYPDQDRTFAAVTADWLPVTENSNGSQITDLAGYLVRWRYISPELPGGWTLLPQVTDSSAGWDGVVAGAALEVQVAARDRWGHDSGWSPAVAHTAAADGTPPPVPSTPVVTSYLGVLAVTWDGKGSAGEAQPADFSHVEVHASQTAGFTPHRPLLPDGRLDTATSTTYLDRLSGAGTMPSTIGDYGQTWYAKLVAVDRSGNASGASGEDSALLVQAGDGDVSALSIGKLTAGIMSALMTISGIIRTAASGARVELDTTGLRCYASDDRVLFEFNIPTSALSLLGRFTAGASATSGSRIILDPAYTGLDGTGSPLPTQLFYSSAGTFGPGFVNAFNEGSGRTGVGFNSGPSQSGSDYRKSVLVLRTDRAEMMLTNPDTLSRRGGRVLAAPDRAAVEGCDSSSGALRAEIFATGAGAAELKTYTSGGADRARIGVYSSGAIDLYGVLGAKLLLRADGSVLLGGPGNGWIDIHTSGQVQIVSQGAVKAFVIDHPTDPDRWLVHGCTESPHAGVEYWGTATIHAGRAVVELPTYFEAATRREGRAVLLTPLDPADGQTPPSAAPAAATYPVGGRFEIRAPLLPDGARVSWLVKAIRADVDPFDVEPLRDEVTVRGDGPYRYITPARTEDRGQ</sequence>
<gene>
    <name evidence="2" type="ORF">ACFQE5_23100</name>
</gene>
<accession>A0ABW1J979</accession>